<dbReference type="AlphaFoldDB" id="A0A7W6CR29"/>
<keyword evidence="3" id="KW-0812">Transmembrane</keyword>
<evidence type="ECO:0000313" key="6">
    <source>
        <dbReference type="Proteomes" id="UP000548867"/>
    </source>
</evidence>
<evidence type="ECO:0000313" key="5">
    <source>
        <dbReference type="EMBL" id="MBB3957591.1"/>
    </source>
</evidence>
<keyword evidence="2" id="KW-0503">Monooxygenase</keyword>
<gene>
    <name evidence="5" type="ORF">GGR38_004565</name>
</gene>
<dbReference type="GO" id="GO:0004497">
    <property type="term" value="F:monooxygenase activity"/>
    <property type="evidence" value="ECO:0007669"/>
    <property type="project" value="UniProtKB-KW"/>
</dbReference>
<dbReference type="PANTHER" id="PTHR13789">
    <property type="entry name" value="MONOOXYGENASE"/>
    <property type="match status" value="1"/>
</dbReference>
<evidence type="ECO:0000256" key="2">
    <source>
        <dbReference type="ARBA" id="ARBA00023033"/>
    </source>
</evidence>
<sequence>MERENIRSVQEALIVGGGIGGMAAAIALSERGVKVDLIDLDPQWRVYGAGITITGPTLRAYRRLGLLEQIKAQGAITTKTRLFKYDGTHLHDLEEPVIEEGLPATGGIMRPVLHRIMQGRVKELGIPVRLGLTVSSLVNVDSGVDVTFSDGSTGHYDLVVGSDSVFSGVRELSFPHMGPAQPTGQGCWRISIRKPPGLEYGEFYLGHANPCGITACAPDQVYMWMLTPHVERESFMDEEELFNELKRLLADFGGNAGWIRDNMTRDDWINYRPLAAVLQPKPWYDGRIVLLGDAVHATTPHLASGAGMAVESGIVLAEELARADSVEAGLLAYQERRYPRCQDVIDSSVSVGRLQLAHGDPREHAKILEGALSRLNEDF</sequence>
<dbReference type="Gene3D" id="3.50.50.60">
    <property type="entry name" value="FAD/NAD(P)-binding domain"/>
    <property type="match status" value="1"/>
</dbReference>
<dbReference type="Proteomes" id="UP000548867">
    <property type="component" value="Unassembled WGS sequence"/>
</dbReference>
<dbReference type="NCBIfam" id="NF005313">
    <property type="entry name" value="PRK06847.1"/>
    <property type="match status" value="1"/>
</dbReference>
<accession>A0A7W6CR29</accession>
<evidence type="ECO:0000256" key="1">
    <source>
        <dbReference type="ARBA" id="ARBA00023002"/>
    </source>
</evidence>
<keyword evidence="3" id="KW-1133">Transmembrane helix</keyword>
<reference evidence="5 6" key="1">
    <citation type="submission" date="2020-08" db="EMBL/GenBank/DDBJ databases">
        <title>Genomic Encyclopedia of Type Strains, Phase IV (KMG-IV): sequencing the most valuable type-strain genomes for metagenomic binning, comparative biology and taxonomic classification.</title>
        <authorList>
            <person name="Goeker M."/>
        </authorList>
    </citation>
    <scope>NUCLEOTIDE SEQUENCE [LARGE SCALE GENOMIC DNA]</scope>
    <source>
        <strain evidence="5 6">DSM 27057</strain>
    </source>
</reference>
<evidence type="ECO:0000256" key="3">
    <source>
        <dbReference type="SAM" id="Phobius"/>
    </source>
</evidence>
<evidence type="ECO:0000259" key="4">
    <source>
        <dbReference type="Pfam" id="PF01494"/>
    </source>
</evidence>
<dbReference type="SUPFAM" id="SSF51905">
    <property type="entry name" value="FAD/NAD(P)-binding domain"/>
    <property type="match status" value="1"/>
</dbReference>
<comment type="caution">
    <text evidence="5">The sequence shown here is derived from an EMBL/GenBank/DDBJ whole genome shotgun (WGS) entry which is preliminary data.</text>
</comment>
<dbReference type="InterPro" id="IPR036188">
    <property type="entry name" value="FAD/NAD-bd_sf"/>
</dbReference>
<organism evidence="5 6">
    <name type="scientific">Novosphingobium sediminicola</name>
    <dbReference type="NCBI Taxonomy" id="563162"/>
    <lineage>
        <taxon>Bacteria</taxon>
        <taxon>Pseudomonadati</taxon>
        <taxon>Pseudomonadota</taxon>
        <taxon>Alphaproteobacteria</taxon>
        <taxon>Sphingomonadales</taxon>
        <taxon>Sphingomonadaceae</taxon>
        <taxon>Novosphingobium</taxon>
    </lineage>
</organism>
<feature type="transmembrane region" description="Helical" evidence="3">
    <location>
        <begin position="12"/>
        <end position="29"/>
    </location>
</feature>
<dbReference type="InterPro" id="IPR002938">
    <property type="entry name" value="FAD-bd"/>
</dbReference>
<dbReference type="RefSeq" id="WP_183629027.1">
    <property type="nucleotide sequence ID" value="NZ_JACIDX010000027.1"/>
</dbReference>
<keyword evidence="3" id="KW-0472">Membrane</keyword>
<dbReference type="Pfam" id="PF01494">
    <property type="entry name" value="FAD_binding_3"/>
    <property type="match status" value="1"/>
</dbReference>
<dbReference type="EMBL" id="JACIDX010000027">
    <property type="protein sequence ID" value="MBB3957591.1"/>
    <property type="molecule type" value="Genomic_DNA"/>
</dbReference>
<dbReference type="PRINTS" id="PR00420">
    <property type="entry name" value="RNGMNOXGNASE"/>
</dbReference>
<dbReference type="InterPro" id="IPR050493">
    <property type="entry name" value="FAD-dep_Monooxygenase_BioMet"/>
</dbReference>
<dbReference type="GO" id="GO:0071949">
    <property type="term" value="F:FAD binding"/>
    <property type="evidence" value="ECO:0007669"/>
    <property type="project" value="InterPro"/>
</dbReference>
<dbReference type="PANTHER" id="PTHR13789:SF309">
    <property type="entry name" value="PUTATIVE (AFU_ORTHOLOGUE AFUA_6G14510)-RELATED"/>
    <property type="match status" value="1"/>
</dbReference>
<proteinExistence type="predicted"/>
<keyword evidence="6" id="KW-1185">Reference proteome</keyword>
<keyword evidence="1" id="KW-0560">Oxidoreductase</keyword>
<name>A0A7W6CR29_9SPHN</name>
<feature type="domain" description="FAD-binding" evidence="4">
    <location>
        <begin position="11"/>
        <end position="347"/>
    </location>
</feature>
<protein>
    <submittedName>
        <fullName evidence="5">2-polyprenyl-6-methoxyphenol hydroxylase-like FAD-dependent oxidoreductase</fullName>
    </submittedName>
</protein>